<evidence type="ECO:0000313" key="11">
    <source>
        <dbReference type="EMBL" id="MCQ8239643.1"/>
    </source>
</evidence>
<evidence type="ECO:0000256" key="7">
    <source>
        <dbReference type="HAMAP-Rule" id="MF_01931"/>
    </source>
</evidence>
<dbReference type="InterPro" id="IPR035584">
    <property type="entry name" value="PurF_N"/>
</dbReference>
<keyword evidence="7" id="KW-0411">Iron-sulfur</keyword>
<dbReference type="RefSeq" id="WP_422918377.1">
    <property type="nucleotide sequence ID" value="NZ_JAMZEJ010000001.1"/>
</dbReference>
<reference evidence="11 12" key="1">
    <citation type="submission" date="2022-06" db="EMBL/GenBank/DDBJ databases">
        <title>Rhizosaccharibacter gen. nov. sp. nov. KSS12, endophytic bacteria isolated from sugarcane.</title>
        <authorList>
            <person name="Pitiwittayakul N."/>
        </authorList>
    </citation>
    <scope>NUCLEOTIDE SEQUENCE [LARGE SCALE GENOMIC DNA]</scope>
    <source>
        <strain evidence="11 12">KSS12</strain>
    </source>
</reference>
<keyword evidence="3 7" id="KW-0328">Glycosyltransferase</keyword>
<keyword evidence="4 7" id="KW-0808">Transferase</keyword>
<feature type="binding site" evidence="7">
    <location>
        <position position="425"/>
    </location>
    <ligand>
        <name>[4Fe-4S] cluster</name>
        <dbReference type="ChEBI" id="CHEBI:49883"/>
    </ligand>
</feature>
<dbReference type="EMBL" id="JAMZEJ010000001">
    <property type="protein sequence ID" value="MCQ8239643.1"/>
    <property type="molecule type" value="Genomic_DNA"/>
</dbReference>
<evidence type="ECO:0000259" key="10">
    <source>
        <dbReference type="PROSITE" id="PS51278"/>
    </source>
</evidence>
<organism evidence="11 12">
    <name type="scientific">Rhizosaccharibacter radicis</name>
    <dbReference type="NCBI Taxonomy" id="2782605"/>
    <lineage>
        <taxon>Bacteria</taxon>
        <taxon>Pseudomonadati</taxon>
        <taxon>Pseudomonadota</taxon>
        <taxon>Alphaproteobacteria</taxon>
        <taxon>Acetobacterales</taxon>
        <taxon>Acetobacteraceae</taxon>
        <taxon>Rhizosaccharibacter</taxon>
    </lineage>
</organism>
<dbReference type="CDD" id="cd06223">
    <property type="entry name" value="PRTases_typeI"/>
    <property type="match status" value="1"/>
</dbReference>
<dbReference type="PROSITE" id="PS51278">
    <property type="entry name" value="GATASE_TYPE_2"/>
    <property type="match status" value="1"/>
</dbReference>
<dbReference type="Proteomes" id="UP001524547">
    <property type="component" value="Unassembled WGS sequence"/>
</dbReference>
<dbReference type="Gene3D" id="3.60.20.10">
    <property type="entry name" value="Glutamine Phosphoribosylpyrophosphate, subunit 1, domain 1"/>
    <property type="match status" value="1"/>
</dbReference>
<sequence length="514" mass="55407">MVTDPTLLSPAAAELPEPSGLPYDDDKPHEECGVFGIWNAADAGAMTALGLHALQHRGQEATGIVSFDRGPEGADGRFHTHKGMGLVGDVFGDARIIGALPGHAAVGHNRYATTGATIIRNVQPLYAEFEFGGLAVAHNGNLTNARNLRQALVRRGCIFQSTTDSEVFIHLIAISLYSSVTDRLTDALKQVVGAYSLVVLSQDAMVGVRDPLGVRPLILGRIDVPGAEKPTWVLASETCALDIVSAEFVRDIEPGEIVIINDDGVRSIHPFGQKSGRFCVFEYIYFARPDSVLDGRGVYDARKRIGVELARESSVEADVVVPVPDSGVPSAMGFAAESGIPFELGIIRNHYVGRTFIEPTDQIRNLGVKLKHSANRAMIEGRRVVLVDDSIVRGTTSRKIVEMMRAAGATEVHMRISSPPTTHSCFYGIDTPERGKLLAAQHDVAEMARLIGADSLAFISLDGLYRALGRPEGRDPAKPFYCDACFTGEYPISLSDLDENDRARPHGNRMAAVG</sequence>
<dbReference type="HAMAP" id="MF_01931">
    <property type="entry name" value="PurF"/>
    <property type="match status" value="1"/>
</dbReference>
<keyword evidence="12" id="KW-1185">Reference proteome</keyword>
<dbReference type="SUPFAM" id="SSF53271">
    <property type="entry name" value="PRTase-like"/>
    <property type="match status" value="1"/>
</dbReference>
<feature type="binding site" evidence="7">
    <location>
        <position position="326"/>
    </location>
    <ligand>
        <name>Mg(2+)</name>
        <dbReference type="ChEBI" id="CHEBI:18420"/>
    </ligand>
</feature>
<comment type="cofactor">
    <cofactor evidence="7">
        <name>Mg(2+)</name>
        <dbReference type="ChEBI" id="CHEBI:18420"/>
    </cofactor>
    <text evidence="7">Binds 1 Mg(2+) ion per subunit.</text>
</comment>
<name>A0ABT1VTI1_9PROT</name>
<evidence type="ECO:0000256" key="2">
    <source>
        <dbReference type="ARBA" id="ARBA00010138"/>
    </source>
</evidence>
<comment type="pathway">
    <text evidence="1 7 8">Purine metabolism; IMP biosynthesis via de novo pathway; N(1)-(5-phospho-D-ribosyl)glycinamide from 5-phospho-alpha-D-ribose 1-diphosphate: step 1/2.</text>
</comment>
<feature type="binding site" evidence="7">
    <location>
        <position position="482"/>
    </location>
    <ligand>
        <name>[4Fe-4S] cluster</name>
        <dbReference type="ChEBI" id="CHEBI:49883"/>
    </ligand>
</feature>
<proteinExistence type="inferred from homology"/>
<dbReference type="SUPFAM" id="SSF56235">
    <property type="entry name" value="N-terminal nucleophile aminohydrolases (Ntn hydrolases)"/>
    <property type="match status" value="1"/>
</dbReference>
<accession>A0ABT1VTI1</accession>
<evidence type="ECO:0000256" key="6">
    <source>
        <dbReference type="ARBA" id="ARBA00022962"/>
    </source>
</evidence>
<keyword evidence="7" id="KW-0460">Magnesium</keyword>
<dbReference type="GO" id="GO:0004044">
    <property type="term" value="F:amidophosphoribosyltransferase activity"/>
    <property type="evidence" value="ECO:0007669"/>
    <property type="project" value="UniProtKB-EC"/>
</dbReference>
<gene>
    <name evidence="7 11" type="primary">purF</name>
    <name evidence="11" type="ORF">NFI88_02150</name>
</gene>
<dbReference type="Pfam" id="PF13522">
    <property type="entry name" value="GATase_6"/>
    <property type="match status" value="1"/>
</dbReference>
<keyword evidence="7" id="KW-0004">4Fe-4S</keyword>
<dbReference type="InterPro" id="IPR029057">
    <property type="entry name" value="PRTase-like"/>
</dbReference>
<dbReference type="InterPro" id="IPR017932">
    <property type="entry name" value="GATase_2_dom"/>
</dbReference>
<comment type="similarity">
    <text evidence="2 7 8">In the C-terminal section; belongs to the purine/pyrimidine phosphoribosyltransferase family.</text>
</comment>
<evidence type="ECO:0000256" key="5">
    <source>
        <dbReference type="ARBA" id="ARBA00022755"/>
    </source>
</evidence>
<dbReference type="EC" id="2.4.2.14" evidence="7"/>
<evidence type="ECO:0000256" key="3">
    <source>
        <dbReference type="ARBA" id="ARBA00022676"/>
    </source>
</evidence>
<evidence type="ECO:0000313" key="12">
    <source>
        <dbReference type="Proteomes" id="UP001524547"/>
    </source>
</evidence>
<evidence type="ECO:0000256" key="1">
    <source>
        <dbReference type="ARBA" id="ARBA00005209"/>
    </source>
</evidence>
<keyword evidence="5 7" id="KW-0658">Purine biosynthesis</keyword>
<protein>
    <recommendedName>
        <fullName evidence="7">Amidophosphoribosyltransferase</fullName>
        <shortName evidence="7">ATase</shortName>
        <ecNumber evidence="7">2.4.2.14</ecNumber>
    </recommendedName>
    <alternativeName>
        <fullName evidence="7">Glutamine phosphoribosylpyrophosphate amidotransferase</fullName>
        <shortName evidence="7">GPATase</shortName>
    </alternativeName>
</protein>
<comment type="caution">
    <text evidence="11">The sequence shown here is derived from an EMBL/GenBank/DDBJ whole genome shotgun (WGS) entry which is preliminary data.</text>
</comment>
<keyword evidence="7" id="KW-0479">Metal-binding</keyword>
<evidence type="ECO:0000256" key="8">
    <source>
        <dbReference type="PIRNR" id="PIRNR000485"/>
    </source>
</evidence>
<evidence type="ECO:0000256" key="9">
    <source>
        <dbReference type="SAM" id="MobiDB-lite"/>
    </source>
</evidence>
<dbReference type="Pfam" id="PF00156">
    <property type="entry name" value="Pribosyltran"/>
    <property type="match status" value="1"/>
</dbReference>
<comment type="catalytic activity">
    <reaction evidence="7 8">
        <text>5-phospho-beta-D-ribosylamine + L-glutamate + diphosphate = 5-phospho-alpha-D-ribose 1-diphosphate + L-glutamine + H2O</text>
        <dbReference type="Rhea" id="RHEA:14905"/>
        <dbReference type="ChEBI" id="CHEBI:15377"/>
        <dbReference type="ChEBI" id="CHEBI:29985"/>
        <dbReference type="ChEBI" id="CHEBI:33019"/>
        <dbReference type="ChEBI" id="CHEBI:58017"/>
        <dbReference type="ChEBI" id="CHEBI:58359"/>
        <dbReference type="ChEBI" id="CHEBI:58681"/>
        <dbReference type="EC" id="2.4.2.14"/>
    </reaction>
</comment>
<comment type="function">
    <text evidence="7">Catalyzes the formation of phosphoribosylamine from phosphoribosylpyrophosphate (PRPP) and glutamine.</text>
</comment>
<comment type="cofactor">
    <cofactor evidence="7">
        <name>[4Fe-4S] cluster</name>
        <dbReference type="ChEBI" id="CHEBI:49883"/>
    </cofactor>
    <text evidence="7">Binds 1 [4Fe-4S] cluster per subunit.</text>
</comment>
<evidence type="ECO:0000256" key="4">
    <source>
        <dbReference type="ARBA" id="ARBA00022679"/>
    </source>
</evidence>
<feature type="binding site" evidence="7">
    <location>
        <position position="279"/>
    </location>
    <ligand>
        <name>[4Fe-4S] cluster</name>
        <dbReference type="ChEBI" id="CHEBI:49883"/>
    </ligand>
</feature>
<dbReference type="PIRSF" id="PIRSF000485">
    <property type="entry name" value="Amd_phspho_trans"/>
    <property type="match status" value="1"/>
</dbReference>
<feature type="binding site" evidence="7">
    <location>
        <position position="389"/>
    </location>
    <ligand>
        <name>Mg(2+)</name>
        <dbReference type="ChEBI" id="CHEBI:18420"/>
    </ligand>
</feature>
<dbReference type="InterPro" id="IPR029055">
    <property type="entry name" value="Ntn_hydrolases_N"/>
</dbReference>
<dbReference type="Gene3D" id="3.40.50.2020">
    <property type="match status" value="1"/>
</dbReference>
<keyword evidence="6 7" id="KW-0315">Glutamine amidotransferase</keyword>
<dbReference type="NCBIfam" id="TIGR01134">
    <property type="entry name" value="purF"/>
    <property type="match status" value="1"/>
</dbReference>
<feature type="active site" description="Nucleophile" evidence="7">
    <location>
        <position position="32"/>
    </location>
</feature>
<feature type="binding site" evidence="7">
    <location>
        <position position="485"/>
    </location>
    <ligand>
        <name>[4Fe-4S] cluster</name>
        <dbReference type="ChEBI" id="CHEBI:49883"/>
    </ligand>
</feature>
<feature type="region of interest" description="Disordered" evidence="9">
    <location>
        <begin position="1"/>
        <end position="22"/>
    </location>
</feature>
<feature type="binding site" evidence="7">
    <location>
        <position position="388"/>
    </location>
    <ligand>
        <name>Mg(2+)</name>
        <dbReference type="ChEBI" id="CHEBI:18420"/>
    </ligand>
</feature>
<dbReference type="PANTHER" id="PTHR11907">
    <property type="entry name" value="AMIDOPHOSPHORIBOSYLTRANSFERASE"/>
    <property type="match status" value="1"/>
</dbReference>
<keyword evidence="7" id="KW-0408">Iron</keyword>
<dbReference type="InterPro" id="IPR000836">
    <property type="entry name" value="PRTase_dom"/>
</dbReference>
<feature type="domain" description="Glutamine amidotransferase type-2" evidence="10">
    <location>
        <begin position="32"/>
        <end position="263"/>
    </location>
</feature>
<dbReference type="CDD" id="cd00715">
    <property type="entry name" value="GPATase_N"/>
    <property type="match status" value="1"/>
</dbReference>
<dbReference type="InterPro" id="IPR005854">
    <property type="entry name" value="PurF"/>
</dbReference>